<proteinExistence type="predicted"/>
<keyword evidence="1" id="KW-0812">Transmembrane</keyword>
<reference evidence="2" key="2">
    <citation type="submission" date="2015-07" db="EMBL/GenBank/DDBJ databases">
        <authorList>
            <person name="Noorani M."/>
        </authorList>
    </citation>
    <scope>NUCLEOTIDE SEQUENCE</scope>
    <source>
        <strain evidence="2">Yugu1</strain>
    </source>
</reference>
<accession>A0A368RCV3</accession>
<dbReference type="AlphaFoldDB" id="A0A368RCV3"/>
<keyword evidence="1" id="KW-1133">Transmembrane helix</keyword>
<protein>
    <submittedName>
        <fullName evidence="2">Uncharacterized protein</fullName>
    </submittedName>
</protein>
<dbReference type="EMBL" id="CM003532">
    <property type="protein sequence ID" value="RCV28035.1"/>
    <property type="molecule type" value="Genomic_DNA"/>
</dbReference>
<sequence length="107" mass="11634">MSAPPPPPFFPLGQPVEQPLPLRRGFFVAGLAAAWFLVWMFGSSLRYVRRVISEAVGEVVGRGDGGPGCARVRLLHGRPGWRLLRLSSRAGPDTRLQVGTGQDLKLT</sequence>
<name>A0A368RCV3_SETIT</name>
<evidence type="ECO:0000313" key="2">
    <source>
        <dbReference type="EMBL" id="RCV28035.1"/>
    </source>
</evidence>
<keyword evidence="1" id="KW-0472">Membrane</keyword>
<gene>
    <name evidence="2" type="ORF">SETIT_5G373700v2</name>
</gene>
<reference evidence="2" key="1">
    <citation type="journal article" date="2012" name="Nat. Biotechnol.">
        <title>Reference genome sequence of the model plant Setaria.</title>
        <authorList>
            <person name="Bennetzen J.L."/>
            <person name="Schmutz J."/>
            <person name="Wang H."/>
            <person name="Percifield R."/>
            <person name="Hawkins J."/>
            <person name="Pontaroli A.C."/>
            <person name="Estep M."/>
            <person name="Feng L."/>
            <person name="Vaughn J.N."/>
            <person name="Grimwood J."/>
            <person name="Jenkins J."/>
            <person name="Barry K."/>
            <person name="Lindquist E."/>
            <person name="Hellsten U."/>
            <person name="Deshpande S."/>
            <person name="Wang X."/>
            <person name="Wu X."/>
            <person name="Mitros T."/>
            <person name="Triplett J."/>
            <person name="Yang X."/>
            <person name="Ye C.Y."/>
            <person name="Mauro-Herrera M."/>
            <person name="Wang L."/>
            <person name="Li P."/>
            <person name="Sharma M."/>
            <person name="Sharma R."/>
            <person name="Ronald P.C."/>
            <person name="Panaud O."/>
            <person name="Kellogg E.A."/>
            <person name="Brutnell T.P."/>
            <person name="Doust A.N."/>
            <person name="Tuskan G.A."/>
            <person name="Rokhsar D."/>
            <person name="Devos K.M."/>
        </authorList>
    </citation>
    <scope>NUCLEOTIDE SEQUENCE [LARGE SCALE GENOMIC DNA]</scope>
    <source>
        <strain evidence="2">Yugu1</strain>
    </source>
</reference>
<evidence type="ECO:0000256" key="1">
    <source>
        <dbReference type="SAM" id="Phobius"/>
    </source>
</evidence>
<organism evidence="2">
    <name type="scientific">Setaria italica</name>
    <name type="common">Foxtail millet</name>
    <name type="synonym">Panicum italicum</name>
    <dbReference type="NCBI Taxonomy" id="4555"/>
    <lineage>
        <taxon>Eukaryota</taxon>
        <taxon>Viridiplantae</taxon>
        <taxon>Streptophyta</taxon>
        <taxon>Embryophyta</taxon>
        <taxon>Tracheophyta</taxon>
        <taxon>Spermatophyta</taxon>
        <taxon>Magnoliopsida</taxon>
        <taxon>Liliopsida</taxon>
        <taxon>Poales</taxon>
        <taxon>Poaceae</taxon>
        <taxon>PACMAD clade</taxon>
        <taxon>Panicoideae</taxon>
        <taxon>Panicodae</taxon>
        <taxon>Paniceae</taxon>
        <taxon>Cenchrinae</taxon>
        <taxon>Setaria</taxon>
    </lineage>
</organism>
<feature type="transmembrane region" description="Helical" evidence="1">
    <location>
        <begin position="20"/>
        <end position="41"/>
    </location>
</feature>